<organism evidence="2">
    <name type="scientific">marine metagenome</name>
    <dbReference type="NCBI Taxonomy" id="408172"/>
    <lineage>
        <taxon>unclassified sequences</taxon>
        <taxon>metagenomes</taxon>
        <taxon>ecological metagenomes</taxon>
    </lineage>
</organism>
<reference evidence="2" key="1">
    <citation type="submission" date="2018-05" db="EMBL/GenBank/DDBJ databases">
        <authorList>
            <person name="Lanie J.A."/>
            <person name="Ng W.-L."/>
            <person name="Kazmierczak K.M."/>
            <person name="Andrzejewski T.M."/>
            <person name="Davidsen T.M."/>
            <person name="Wayne K.J."/>
            <person name="Tettelin H."/>
            <person name="Glass J.I."/>
            <person name="Rusch D."/>
            <person name="Podicherti R."/>
            <person name="Tsui H.-C.T."/>
            <person name="Winkler M.E."/>
        </authorList>
    </citation>
    <scope>NUCLEOTIDE SEQUENCE</scope>
</reference>
<accession>A0A382MJF4</accession>
<proteinExistence type="predicted"/>
<dbReference type="AlphaFoldDB" id="A0A382MJF4"/>
<evidence type="ECO:0000313" key="2">
    <source>
        <dbReference type="EMBL" id="SVC48628.1"/>
    </source>
</evidence>
<feature type="non-terminal residue" evidence="2">
    <location>
        <position position="1"/>
    </location>
</feature>
<protein>
    <submittedName>
        <fullName evidence="2">Uncharacterized protein</fullName>
    </submittedName>
</protein>
<name>A0A382MJF4_9ZZZZ</name>
<sequence length="58" mass="6497">VQAKDSSLLDAPEQGRGFRAYIYPFRTYQSTKVTMAGSCQTPYTEPPPLQDMNPLDQS</sequence>
<feature type="region of interest" description="Disordered" evidence="1">
    <location>
        <begin position="37"/>
        <end position="58"/>
    </location>
</feature>
<gene>
    <name evidence="2" type="ORF">METZ01_LOCUS301482</name>
</gene>
<evidence type="ECO:0000256" key="1">
    <source>
        <dbReference type="SAM" id="MobiDB-lite"/>
    </source>
</evidence>
<dbReference type="EMBL" id="UINC01093865">
    <property type="protein sequence ID" value="SVC48628.1"/>
    <property type="molecule type" value="Genomic_DNA"/>
</dbReference>